<keyword evidence="1" id="KW-0677">Repeat</keyword>
<organism evidence="4 5">
    <name type="scientific">Candidatus Avelusimicrobium gallicola</name>
    <dbReference type="NCBI Taxonomy" id="2562704"/>
    <lineage>
        <taxon>Bacteria</taxon>
        <taxon>Pseudomonadati</taxon>
        <taxon>Elusimicrobiota</taxon>
        <taxon>Elusimicrobia</taxon>
        <taxon>Elusimicrobiales</taxon>
        <taxon>Elusimicrobiaceae</taxon>
        <taxon>Candidatus Avelusimicrobium</taxon>
    </lineage>
</organism>
<dbReference type="Proteomes" id="UP000196368">
    <property type="component" value="Unassembled WGS sequence"/>
</dbReference>
<dbReference type="SUPFAM" id="SSF48403">
    <property type="entry name" value="Ankyrin repeat"/>
    <property type="match status" value="1"/>
</dbReference>
<feature type="repeat" description="ANK" evidence="3">
    <location>
        <begin position="76"/>
        <end position="108"/>
    </location>
</feature>
<gene>
    <name evidence="4" type="ORF">B5F75_03040</name>
</gene>
<accession>A0A1Y4DCT8</accession>
<dbReference type="PANTHER" id="PTHR24173">
    <property type="entry name" value="ANKYRIN REPEAT CONTAINING"/>
    <property type="match status" value="1"/>
</dbReference>
<dbReference type="InterPro" id="IPR036770">
    <property type="entry name" value="Ankyrin_rpt-contain_sf"/>
</dbReference>
<comment type="caution">
    <text evidence="4">The sequence shown here is derived from an EMBL/GenBank/DDBJ whole genome shotgun (WGS) entry which is preliminary data.</text>
</comment>
<evidence type="ECO:0000256" key="1">
    <source>
        <dbReference type="ARBA" id="ARBA00022737"/>
    </source>
</evidence>
<feature type="repeat" description="ANK" evidence="3">
    <location>
        <begin position="109"/>
        <end position="142"/>
    </location>
</feature>
<dbReference type="EMBL" id="NFJD01000002">
    <property type="protein sequence ID" value="OUO56836.1"/>
    <property type="molecule type" value="Genomic_DNA"/>
</dbReference>
<dbReference type="InterPro" id="IPR002110">
    <property type="entry name" value="Ankyrin_rpt"/>
</dbReference>
<name>A0A1Y4DCT8_9BACT</name>
<dbReference type="AlphaFoldDB" id="A0A1Y4DCT8"/>
<keyword evidence="5" id="KW-1185">Reference proteome</keyword>
<keyword evidence="2 3" id="KW-0040">ANK repeat</keyword>
<protein>
    <submittedName>
        <fullName evidence="4">Uncharacterized protein</fullName>
    </submittedName>
</protein>
<proteinExistence type="predicted"/>
<dbReference type="PRINTS" id="PR01415">
    <property type="entry name" value="ANKYRIN"/>
</dbReference>
<dbReference type="PROSITE" id="PS50088">
    <property type="entry name" value="ANK_REPEAT"/>
    <property type="match status" value="2"/>
</dbReference>
<reference evidence="5" key="1">
    <citation type="submission" date="2017-04" db="EMBL/GenBank/DDBJ databases">
        <title>Function of individual gut microbiota members based on whole genome sequencing of pure cultures obtained from chicken caecum.</title>
        <authorList>
            <person name="Medvecky M."/>
            <person name="Cejkova D."/>
            <person name="Polansky O."/>
            <person name="Karasova D."/>
            <person name="Kubasova T."/>
            <person name="Cizek A."/>
            <person name="Rychlik I."/>
        </authorList>
    </citation>
    <scope>NUCLEOTIDE SEQUENCE [LARGE SCALE GENOMIC DNA]</scope>
    <source>
        <strain evidence="5">An273</strain>
    </source>
</reference>
<dbReference type="PROSITE" id="PS50297">
    <property type="entry name" value="ANK_REP_REGION"/>
    <property type="match status" value="2"/>
</dbReference>
<evidence type="ECO:0000256" key="3">
    <source>
        <dbReference type="PROSITE-ProRule" id="PRU00023"/>
    </source>
</evidence>
<evidence type="ECO:0000256" key="2">
    <source>
        <dbReference type="ARBA" id="ARBA00023043"/>
    </source>
</evidence>
<dbReference type="SMART" id="SM00248">
    <property type="entry name" value="ANK"/>
    <property type="match status" value="3"/>
</dbReference>
<dbReference type="PANTHER" id="PTHR24173:SF83">
    <property type="entry name" value="SOCS BOX DOMAIN-CONTAINING PROTEIN"/>
    <property type="match status" value="1"/>
</dbReference>
<dbReference type="Gene3D" id="1.25.40.20">
    <property type="entry name" value="Ankyrin repeat-containing domain"/>
    <property type="match status" value="2"/>
</dbReference>
<evidence type="ECO:0000313" key="5">
    <source>
        <dbReference type="Proteomes" id="UP000196368"/>
    </source>
</evidence>
<dbReference type="OrthoDB" id="9812708at2"/>
<evidence type="ECO:0000313" key="4">
    <source>
        <dbReference type="EMBL" id="OUO56836.1"/>
    </source>
</evidence>
<dbReference type="RefSeq" id="WP_087287786.1">
    <property type="nucleotide sequence ID" value="NZ_NFJD01000002.1"/>
</dbReference>
<dbReference type="Pfam" id="PF12796">
    <property type="entry name" value="Ank_2"/>
    <property type="match status" value="1"/>
</dbReference>
<sequence>MCGWLGILLVVVIAAGIWYFFPRRQALYAGVNPPIIEFLTTELKRFPLHQAVFQNDVAAVQQLLKEGHSIEEETDDGQTVLHIAAECGLEEMCRFVIKQGVKVDSLDNFGGTALHAAAACQNGVGVIRVLIENGADAHLKDAAGMTPGALAEKYKHFKIAAYLKLRGD</sequence>